<evidence type="ECO:0000313" key="1">
    <source>
        <dbReference type="EMBL" id="XBH06958.1"/>
    </source>
</evidence>
<keyword evidence="1" id="KW-0378">Hydrolase</keyword>
<dbReference type="CDD" id="cd00736">
    <property type="entry name" value="lambda_lys-like"/>
    <property type="match status" value="1"/>
</dbReference>
<accession>A0AAU7CPK9</accession>
<dbReference type="SUPFAM" id="SSF53955">
    <property type="entry name" value="Lysozyme-like"/>
    <property type="match status" value="1"/>
</dbReference>
<dbReference type="RefSeq" id="WP_406699806.1">
    <property type="nucleotide sequence ID" value="NZ_CP155447.1"/>
</dbReference>
<protein>
    <submittedName>
        <fullName evidence="1">Glycoside hydrolase family 104 protein</fullName>
    </submittedName>
</protein>
<dbReference type="EMBL" id="CP155447">
    <property type="protein sequence ID" value="XBH06958.1"/>
    <property type="molecule type" value="Genomic_DNA"/>
</dbReference>
<gene>
    <name evidence="1" type="ORF">V5E97_13215</name>
</gene>
<sequence length="161" mass="18694">MMPDRVEEMARYAEGTKNVRAFLKVIRWAEFYPHGNLGSDYRRRYGGSELKDLKDHPMNQTERWGRKSSASGAYMITKDTWLEYQKKLGLTDFSADSQDRVAIAIIKQSKAYDLIREGKIEEAVKRLNKRWSSLPGGSQHQAGVTMEKTLEQFRLYRAEEP</sequence>
<dbReference type="Gene3D" id="1.10.530.10">
    <property type="match status" value="1"/>
</dbReference>
<dbReference type="InterPro" id="IPR023346">
    <property type="entry name" value="Lysozyme-like_dom_sf"/>
</dbReference>
<dbReference type="AlphaFoldDB" id="A0AAU7CPK9"/>
<name>A0AAU7CPK9_9BACT</name>
<dbReference type="GO" id="GO:0016787">
    <property type="term" value="F:hydrolase activity"/>
    <property type="evidence" value="ECO:0007669"/>
    <property type="project" value="UniProtKB-KW"/>
</dbReference>
<proteinExistence type="predicted"/>
<organism evidence="1">
    <name type="scientific">Singulisphaera sp. Ch08</name>
    <dbReference type="NCBI Taxonomy" id="3120278"/>
    <lineage>
        <taxon>Bacteria</taxon>
        <taxon>Pseudomonadati</taxon>
        <taxon>Planctomycetota</taxon>
        <taxon>Planctomycetia</taxon>
        <taxon>Isosphaerales</taxon>
        <taxon>Isosphaeraceae</taxon>
        <taxon>Singulisphaera</taxon>
    </lineage>
</organism>
<reference evidence="1" key="1">
    <citation type="submission" date="2024-05" db="EMBL/GenBank/DDBJ databases">
        <title>Planctomycetes of the genus Singulisphaera possess chitinolytic capabilities.</title>
        <authorList>
            <person name="Ivanova A."/>
        </authorList>
    </citation>
    <scope>NUCLEOTIDE SEQUENCE</scope>
    <source>
        <strain evidence="1">Ch08T</strain>
    </source>
</reference>